<evidence type="ECO:0000256" key="4">
    <source>
        <dbReference type="ARBA" id="ARBA00022797"/>
    </source>
</evidence>
<comment type="caution">
    <text evidence="11">The sequence shown here is derived from an EMBL/GenBank/DDBJ whole genome shotgun (WGS) entry which is preliminary data.</text>
</comment>
<dbReference type="InterPro" id="IPR015879">
    <property type="entry name" value="Ring_hydroxy_dOase_asu_C_dom"/>
</dbReference>
<sequence length="457" mass="51581">MTAPVIPDYLHRMWETLPEGRIPAKIFNDPAVHTLEKQRLFSRAWVFLAHESEIPHPGDYVLRWIADLSVIVVRDEHGQVRAFRNACTHRGNQVCKAEMGNASHFRCSYHGWTFKNTGELIGVPYHREVYRGRLDRAEWGLRPVRIDTYGGLIFGTLDPNADPLDEYLGGFQFYLDFFLKPGPEGAEVYGPPERWVSDTDWKICAENFGGDGYHTPVAHQFGFALGFYPSSGRTHFMGYAVHIPGRGHCIGIGHTPGLPPFVGFPPEVVEGYMNALSPEQISVFRDARMSVATVFPNLSFLIQPFSLAPGQPGLKFCTMRLWHPRGPGKIEMWTWCLVPKHIPAELKHEIYRVYSLAFGAAGTFEQDDFENWTNLSRQHAAFNADSFELAYLQGLDLEPIADFPGPGRAFTPYVTEIGFRNLWGTWLNYLLTPLGEPVDPARVPPAFHPPETQPVAD</sequence>
<dbReference type="InterPro" id="IPR043266">
    <property type="entry name" value="RHO_NdoB-like_C"/>
</dbReference>
<keyword evidence="7" id="KW-0408">Iron</keyword>
<keyword evidence="8" id="KW-0411">Iron-sulfur</keyword>
<evidence type="ECO:0000256" key="6">
    <source>
        <dbReference type="ARBA" id="ARBA00023002"/>
    </source>
</evidence>
<evidence type="ECO:0000313" key="11">
    <source>
        <dbReference type="EMBL" id="HEG91380.1"/>
    </source>
</evidence>
<evidence type="ECO:0000256" key="1">
    <source>
        <dbReference type="ARBA" id="ARBA00008751"/>
    </source>
</evidence>
<evidence type="ECO:0000259" key="10">
    <source>
        <dbReference type="PROSITE" id="PS51296"/>
    </source>
</evidence>
<dbReference type="PROSITE" id="PS00570">
    <property type="entry name" value="RING_HYDROXYL_ALPHA"/>
    <property type="match status" value="1"/>
</dbReference>
<dbReference type="PANTHER" id="PTHR43756">
    <property type="entry name" value="CHOLINE MONOOXYGENASE, CHLOROPLASTIC"/>
    <property type="match status" value="1"/>
</dbReference>
<dbReference type="SUPFAM" id="SSF55961">
    <property type="entry name" value="Bet v1-like"/>
    <property type="match status" value="1"/>
</dbReference>
<comment type="similarity">
    <text evidence="1">Belongs to the bacterial ring-hydroxylating dioxygenase alpha subunit family.</text>
</comment>
<dbReference type="SUPFAM" id="SSF50022">
    <property type="entry name" value="ISP domain"/>
    <property type="match status" value="1"/>
</dbReference>
<dbReference type="AlphaFoldDB" id="A0A831TA98"/>
<evidence type="ECO:0000256" key="5">
    <source>
        <dbReference type="ARBA" id="ARBA00022964"/>
    </source>
</evidence>
<evidence type="ECO:0000256" key="7">
    <source>
        <dbReference type="ARBA" id="ARBA00023004"/>
    </source>
</evidence>
<dbReference type="Gene3D" id="2.102.10.10">
    <property type="entry name" value="Rieske [2Fe-2S] iron-sulphur domain"/>
    <property type="match status" value="1"/>
</dbReference>
<keyword evidence="5 11" id="KW-0223">Dioxygenase</keyword>
<evidence type="ECO:0000256" key="9">
    <source>
        <dbReference type="ARBA" id="ARBA00023027"/>
    </source>
</evidence>
<name>A0A831TA98_9BACT</name>
<dbReference type="GO" id="GO:0051213">
    <property type="term" value="F:dioxygenase activity"/>
    <property type="evidence" value="ECO:0007669"/>
    <property type="project" value="UniProtKB-KW"/>
</dbReference>
<dbReference type="Pfam" id="PF00355">
    <property type="entry name" value="Rieske"/>
    <property type="match status" value="1"/>
</dbReference>
<dbReference type="Pfam" id="PF00848">
    <property type="entry name" value="Ring_hydroxyl_A"/>
    <property type="match status" value="1"/>
</dbReference>
<dbReference type="InterPro" id="IPR017941">
    <property type="entry name" value="Rieske_2Fe-2S"/>
</dbReference>
<dbReference type="PRINTS" id="PR00090">
    <property type="entry name" value="RNGDIOXGNASE"/>
</dbReference>
<proteinExistence type="inferred from homology"/>
<dbReference type="GO" id="GO:0005506">
    <property type="term" value="F:iron ion binding"/>
    <property type="evidence" value="ECO:0007669"/>
    <property type="project" value="InterPro"/>
</dbReference>
<dbReference type="InterPro" id="IPR036922">
    <property type="entry name" value="Rieske_2Fe-2S_sf"/>
</dbReference>
<evidence type="ECO:0000256" key="8">
    <source>
        <dbReference type="ARBA" id="ARBA00023014"/>
    </source>
</evidence>
<accession>A0A831TA98</accession>
<dbReference type="GO" id="GO:0051537">
    <property type="term" value="F:2 iron, 2 sulfur cluster binding"/>
    <property type="evidence" value="ECO:0007669"/>
    <property type="project" value="UniProtKB-KW"/>
</dbReference>
<keyword evidence="6" id="KW-0560">Oxidoreductase</keyword>
<protein>
    <submittedName>
        <fullName evidence="11">Aromatic ring-hydroxylating dioxygenase subunit alpha</fullName>
    </submittedName>
</protein>
<keyword evidence="2" id="KW-0001">2Fe-2S</keyword>
<keyword evidence="9" id="KW-0520">NAD</keyword>
<gene>
    <name evidence="11" type="ORF">ENP34_08050</name>
</gene>
<dbReference type="EMBL" id="DSIY01000193">
    <property type="protein sequence ID" value="HEG91380.1"/>
    <property type="molecule type" value="Genomic_DNA"/>
</dbReference>
<dbReference type="CDD" id="cd08881">
    <property type="entry name" value="RHO_alpha_C_NDO-like"/>
    <property type="match status" value="1"/>
</dbReference>
<keyword evidence="4" id="KW-0058">Aromatic hydrocarbons catabolism</keyword>
<keyword evidence="3" id="KW-0479">Metal-binding</keyword>
<reference evidence="11" key="1">
    <citation type="journal article" date="2020" name="mSystems">
        <title>Genome- and Community-Level Interaction Insights into Carbon Utilization and Element Cycling Functions of Hydrothermarchaeota in Hydrothermal Sediment.</title>
        <authorList>
            <person name="Zhou Z."/>
            <person name="Liu Y."/>
            <person name="Xu W."/>
            <person name="Pan J."/>
            <person name="Luo Z.H."/>
            <person name="Li M."/>
        </authorList>
    </citation>
    <scope>NUCLEOTIDE SEQUENCE [LARGE SCALE GENOMIC DNA]</scope>
    <source>
        <strain evidence="11">SpSt-210</strain>
    </source>
</reference>
<evidence type="ECO:0000256" key="2">
    <source>
        <dbReference type="ARBA" id="ARBA00022714"/>
    </source>
</evidence>
<dbReference type="InterPro" id="IPR015881">
    <property type="entry name" value="ARHD_Rieske_2Fe_2S"/>
</dbReference>
<feature type="domain" description="Rieske" evidence="10">
    <location>
        <begin position="45"/>
        <end position="155"/>
    </location>
</feature>
<evidence type="ECO:0000256" key="3">
    <source>
        <dbReference type="ARBA" id="ARBA00022723"/>
    </source>
</evidence>
<dbReference type="InterPro" id="IPR001663">
    <property type="entry name" value="Rng_hydr_dOase-A"/>
</dbReference>
<organism evidence="11">
    <name type="scientific">Thermorudis peleae</name>
    <dbReference type="NCBI Taxonomy" id="1382356"/>
    <lineage>
        <taxon>Bacteria</taxon>
        <taxon>Pseudomonadati</taxon>
        <taxon>Thermomicrobiota</taxon>
        <taxon>Thermomicrobia</taxon>
        <taxon>Thermomicrobia incertae sedis</taxon>
        <taxon>Thermorudis</taxon>
    </lineage>
</organism>
<dbReference type="PROSITE" id="PS51296">
    <property type="entry name" value="RIESKE"/>
    <property type="match status" value="1"/>
</dbReference>
<dbReference type="Gene3D" id="3.90.380.10">
    <property type="entry name" value="Naphthalene 1,2-dioxygenase Alpha Subunit, Chain A, domain 1"/>
    <property type="match status" value="1"/>
</dbReference>
<dbReference type="PANTHER" id="PTHR43756:SF1">
    <property type="entry name" value="3-PHENYLPROPIONATE_CINNAMIC ACID DIOXYGENASE SUBUNIT ALPHA"/>
    <property type="match status" value="1"/>
</dbReference>